<dbReference type="Gene3D" id="2.170.130.30">
    <property type="match status" value="1"/>
</dbReference>
<comment type="caution">
    <text evidence="1">The sequence shown here is derived from an EMBL/GenBank/DDBJ whole genome shotgun (WGS) entry which is preliminary data.</text>
</comment>
<evidence type="ECO:0000313" key="2">
    <source>
        <dbReference type="Proteomes" id="UP000278475"/>
    </source>
</evidence>
<proteinExistence type="predicted"/>
<reference evidence="1 2" key="1">
    <citation type="submission" date="2018-06" db="EMBL/GenBank/DDBJ databases">
        <title>Extensive metabolic versatility and redundancy in microbially diverse, dynamic hydrothermal sediments.</title>
        <authorList>
            <person name="Dombrowski N."/>
            <person name="Teske A."/>
            <person name="Baker B.J."/>
        </authorList>
    </citation>
    <scope>NUCLEOTIDE SEQUENCE [LARGE SCALE GENOMIC DNA]</scope>
    <source>
        <strain evidence="1">B66_G16</strain>
    </source>
</reference>
<dbReference type="EMBL" id="QMQV01000006">
    <property type="protein sequence ID" value="RLE50428.1"/>
    <property type="molecule type" value="Genomic_DNA"/>
</dbReference>
<accession>A0A497EUX2</accession>
<dbReference type="Proteomes" id="UP000278475">
    <property type="component" value="Unassembled WGS sequence"/>
</dbReference>
<protein>
    <submittedName>
        <fullName evidence="1">Uncharacterized protein</fullName>
    </submittedName>
</protein>
<dbReference type="AlphaFoldDB" id="A0A497EUX2"/>
<organism evidence="1 2">
    <name type="scientific">Thermoproteota archaeon</name>
    <dbReference type="NCBI Taxonomy" id="2056631"/>
    <lineage>
        <taxon>Archaea</taxon>
        <taxon>Thermoproteota</taxon>
    </lineage>
</organism>
<name>A0A497EUX2_9CREN</name>
<sequence length="125" mass="14137">MLKTIKVRVYIDYGADKGVRVKDVKIPQGSSILDALKAVADVKYVESDAASGHLGAVVLEIDGVKADLNMSWVFYIYDKKTRDWAFPQVTADKVIVENGSIVLWRYYSHKEEGFPPKTRPRVEVY</sequence>
<evidence type="ECO:0000313" key="1">
    <source>
        <dbReference type="EMBL" id="RLE50428.1"/>
    </source>
</evidence>
<gene>
    <name evidence="1" type="ORF">DRJ31_01455</name>
</gene>